<keyword evidence="1" id="KW-0175">Coiled coil</keyword>
<feature type="region of interest" description="Disordered" evidence="2">
    <location>
        <begin position="91"/>
        <end position="209"/>
    </location>
</feature>
<keyword evidence="4" id="KW-1185">Reference proteome</keyword>
<comment type="caution">
    <text evidence="3">The sequence shown here is derived from an EMBL/GenBank/DDBJ whole genome shotgun (WGS) entry which is preliminary data.</text>
</comment>
<organism evidence="3 4">
    <name type="scientific">Riccia fluitans</name>
    <dbReference type="NCBI Taxonomy" id="41844"/>
    <lineage>
        <taxon>Eukaryota</taxon>
        <taxon>Viridiplantae</taxon>
        <taxon>Streptophyta</taxon>
        <taxon>Embryophyta</taxon>
        <taxon>Marchantiophyta</taxon>
        <taxon>Marchantiopsida</taxon>
        <taxon>Marchantiidae</taxon>
        <taxon>Marchantiales</taxon>
        <taxon>Ricciaceae</taxon>
        <taxon>Riccia</taxon>
    </lineage>
</organism>
<dbReference type="Proteomes" id="UP001605036">
    <property type="component" value="Unassembled WGS sequence"/>
</dbReference>
<sequence>MELHTRFVHYPGPRPDGLHLTHFWFLEHYGLLPYFLQMQAEGIPTKVFFSIVSTCHYVAVVERTEHLELRGLTGQRLVVIPEIVREAFGIPRDAPRDEEQGATWPNRVALSRPRYSSSQERDEPRHRPRLRHERPKRRRARPELPGPLRSLTWRPCLPQSGKSRNYKQQLPGAATKEGAPVEEPPQQAEGRQEDTAIPGFEPSDDKLPTGTLRREISRLRRLQMGTGRQAFSGYRERQKAIEEIPLPPSDQKKKGKKILAVQSGGNPSAQPPPGAPPPATGVPTAGALQPIPVERTLLDRLAEISRPEVMSGTAEEDQAVRDVIPQVPRLTIHAPATDRIDELQVLCAAVPSWARELKQEVAEDRRTRSVLTEWENGAQAERDLARQKYELSVSSHPTLAELMEVMDARVQFAKTDTAHAQEHALRIMDEWRISNQTWRMSLDNMQAQVDKQRDDLSALRTKHHLLTTPEEPTARDLVKCLVLQNSITDIRAEQAKKKVQERDEGLRHAQDDLHQAKEELVKARTDWEKQARASKEELYKVRNAVVQREEETGHWIRNEEKMVEFVREVATLRKELLAKDAKVRELQKTLQERPEETQPEQLESAWKEFHDVEERFALVESPDPSDTSLPSFSPVLVETLRKTLDAEFNMMRQLQSVQLATPCATTSVAREQTPEATTPASRERTPAEFQTPEGMAIAMEIDNPTTTLVERYQLEWQRADLDSSRKELAATRQEKERLEDREKEAADRQVQELATQLEHAQFQLEKVWAKADLKTAFADLDTVQAQLDEEHERNSKLQAQVQDLEKEIRSMRRQALLRPRCTSRTDILRRSVGEFTGVTPGAAESSLA</sequence>
<evidence type="ECO:0000313" key="3">
    <source>
        <dbReference type="EMBL" id="KAL2642777.1"/>
    </source>
</evidence>
<evidence type="ECO:0000256" key="2">
    <source>
        <dbReference type="SAM" id="MobiDB-lite"/>
    </source>
</evidence>
<evidence type="ECO:0000256" key="1">
    <source>
        <dbReference type="SAM" id="Coils"/>
    </source>
</evidence>
<protein>
    <submittedName>
        <fullName evidence="3">Uncharacterized protein</fullName>
    </submittedName>
</protein>
<dbReference type="EMBL" id="JBHFFA010000002">
    <property type="protein sequence ID" value="KAL2642777.1"/>
    <property type="molecule type" value="Genomic_DNA"/>
</dbReference>
<gene>
    <name evidence="3" type="ORF">R1flu_010364</name>
</gene>
<feature type="compositionally biased region" description="Polar residues" evidence="2">
    <location>
        <begin position="666"/>
        <end position="680"/>
    </location>
</feature>
<evidence type="ECO:0000313" key="4">
    <source>
        <dbReference type="Proteomes" id="UP001605036"/>
    </source>
</evidence>
<feature type="coiled-coil region" evidence="1">
    <location>
        <begin position="506"/>
        <end position="537"/>
    </location>
</feature>
<feature type="region of interest" description="Disordered" evidence="2">
    <location>
        <begin position="666"/>
        <end position="688"/>
    </location>
</feature>
<proteinExistence type="predicted"/>
<feature type="region of interest" description="Disordered" evidence="2">
    <location>
        <begin position="723"/>
        <end position="744"/>
    </location>
</feature>
<accession>A0ABD1Z4S2</accession>
<dbReference type="AlphaFoldDB" id="A0ABD1Z4S2"/>
<feature type="compositionally biased region" description="Pro residues" evidence="2">
    <location>
        <begin position="269"/>
        <end position="280"/>
    </location>
</feature>
<name>A0ABD1Z4S2_9MARC</name>
<feature type="region of interest" description="Disordered" evidence="2">
    <location>
        <begin position="227"/>
        <end position="286"/>
    </location>
</feature>
<feature type="compositionally biased region" description="Basic residues" evidence="2">
    <location>
        <begin position="126"/>
        <end position="140"/>
    </location>
</feature>
<reference evidence="3 4" key="1">
    <citation type="submission" date="2024-09" db="EMBL/GenBank/DDBJ databases">
        <title>Chromosome-scale assembly of Riccia fluitans.</title>
        <authorList>
            <person name="Paukszto L."/>
            <person name="Sawicki J."/>
            <person name="Karawczyk K."/>
            <person name="Piernik-Szablinska J."/>
            <person name="Szczecinska M."/>
            <person name="Mazdziarz M."/>
        </authorList>
    </citation>
    <scope>NUCLEOTIDE SEQUENCE [LARGE SCALE GENOMIC DNA]</scope>
    <source>
        <strain evidence="3">Rf_01</strain>
        <tissue evidence="3">Aerial parts of the thallus</tissue>
    </source>
</reference>